<dbReference type="PROSITE" id="PS51157">
    <property type="entry name" value="ZF_UBR"/>
    <property type="match status" value="3"/>
</dbReference>
<dbReference type="SMART" id="SM00396">
    <property type="entry name" value="ZnF_UBR1"/>
    <property type="match status" value="3"/>
</dbReference>
<evidence type="ECO:0000256" key="4">
    <source>
        <dbReference type="PROSITE-ProRule" id="PRU00508"/>
    </source>
</evidence>
<dbReference type="CDD" id="cd19671">
    <property type="entry name" value="UBR-box_UBR4_5_6_7"/>
    <property type="match status" value="2"/>
</dbReference>
<reference evidence="6" key="2">
    <citation type="submission" date="2024-06" db="UniProtKB">
        <authorList>
            <consortium name="EnsemblMetazoa"/>
        </authorList>
    </citation>
    <scope>IDENTIFICATION</scope>
</reference>
<keyword evidence="3" id="KW-0862">Zinc</keyword>
<dbReference type="KEGG" id="aqu:105312822"/>
<evidence type="ECO:0000313" key="6">
    <source>
        <dbReference type="EnsemblMetazoa" id="XP_011404058.1"/>
    </source>
</evidence>
<feature type="zinc finger region" description="UBR-type" evidence="4">
    <location>
        <begin position="194"/>
        <end position="264"/>
    </location>
</feature>
<evidence type="ECO:0000256" key="1">
    <source>
        <dbReference type="ARBA" id="ARBA00022723"/>
    </source>
</evidence>
<keyword evidence="7" id="KW-1185">Reference proteome</keyword>
<feature type="zinc finger region" description="UBR-type" evidence="4">
    <location>
        <begin position="127"/>
        <end position="201"/>
    </location>
</feature>
<dbReference type="Proteomes" id="UP000007879">
    <property type="component" value="Unassembled WGS sequence"/>
</dbReference>
<dbReference type="PANTHER" id="PTHR21725:SF1">
    <property type="entry name" value="E3 UBIQUITIN-PROTEIN LIGASE UBR4"/>
    <property type="match status" value="1"/>
</dbReference>
<feature type="domain" description="UBR-type" evidence="5">
    <location>
        <begin position="58"/>
        <end position="128"/>
    </location>
</feature>
<dbReference type="InterPro" id="IPR045189">
    <property type="entry name" value="UBR4-like"/>
</dbReference>
<evidence type="ECO:0000259" key="5">
    <source>
        <dbReference type="PROSITE" id="PS51157"/>
    </source>
</evidence>
<accession>A0AAN0ILL6</accession>
<evidence type="ECO:0000256" key="3">
    <source>
        <dbReference type="ARBA" id="ARBA00022833"/>
    </source>
</evidence>
<keyword evidence="2" id="KW-0863">Zinc-finger</keyword>
<dbReference type="InterPro" id="IPR003126">
    <property type="entry name" value="Znf_UBR"/>
</dbReference>
<feature type="domain" description="UBR-type" evidence="5">
    <location>
        <begin position="194"/>
        <end position="264"/>
    </location>
</feature>
<protein>
    <recommendedName>
        <fullName evidence="5">UBR-type domain-containing protein</fullName>
    </recommendedName>
</protein>
<feature type="domain" description="UBR-type" evidence="5">
    <location>
        <begin position="127"/>
        <end position="201"/>
    </location>
</feature>
<sequence length="264" mass="29761">MADKKEIVSSSSHTSRTRLRMEGGSVHLIHEERTIEVTRITGLFGGLSIDSSTPRRRSCCTYGSTKTSFKQQKFYRCYDCFTGDNLGVCEGCREVCHSGHRVKCEGVMSAYCDCGLKTCRIDCSLGSKCTYDQFEYNKPRGYYECWTCWGGDSCFGVCDFCADDCHSGHRLIYHSLGENERFYCDCGKYKHKQAVCTYASTNREFVKQPFYRCYTCIPDPHGGCCYQCVKNCHRGHNVKYAGVMNAFCDCGLDGCAIMCKIASP</sequence>
<organism evidence="6 7">
    <name type="scientific">Amphimedon queenslandica</name>
    <name type="common">Sponge</name>
    <dbReference type="NCBI Taxonomy" id="400682"/>
    <lineage>
        <taxon>Eukaryota</taxon>
        <taxon>Metazoa</taxon>
        <taxon>Porifera</taxon>
        <taxon>Demospongiae</taxon>
        <taxon>Heteroscleromorpha</taxon>
        <taxon>Haplosclerida</taxon>
        <taxon>Niphatidae</taxon>
        <taxon>Amphimedon</taxon>
    </lineage>
</organism>
<name>A0AAN0ILL6_AMPQE</name>
<dbReference type="EnsemblMetazoa" id="XM_011405756.1">
    <property type="protein sequence ID" value="XP_011404058.1"/>
    <property type="gene ID" value="LOC105312822"/>
</dbReference>
<dbReference type="RefSeq" id="XP_011404058.1">
    <property type="nucleotide sequence ID" value="XM_011405756.1"/>
</dbReference>
<feature type="zinc finger region" description="UBR-type" evidence="4">
    <location>
        <begin position="58"/>
        <end position="128"/>
    </location>
</feature>
<evidence type="ECO:0000256" key="2">
    <source>
        <dbReference type="ARBA" id="ARBA00022771"/>
    </source>
</evidence>
<dbReference type="GeneID" id="105312822"/>
<dbReference type="PANTHER" id="PTHR21725">
    <property type="entry name" value="E3 UBIQUITIN-PROTEIN LIGASE UBR4"/>
    <property type="match status" value="1"/>
</dbReference>
<proteinExistence type="predicted"/>
<dbReference type="AlphaFoldDB" id="A0AAN0ILL6"/>
<keyword evidence="1" id="KW-0479">Metal-binding</keyword>
<reference evidence="7" key="1">
    <citation type="journal article" date="2010" name="Nature">
        <title>The Amphimedon queenslandica genome and the evolution of animal complexity.</title>
        <authorList>
            <person name="Srivastava M."/>
            <person name="Simakov O."/>
            <person name="Chapman J."/>
            <person name="Fahey B."/>
            <person name="Gauthier M.E."/>
            <person name="Mitros T."/>
            <person name="Richards G.S."/>
            <person name="Conaco C."/>
            <person name="Dacre M."/>
            <person name="Hellsten U."/>
            <person name="Larroux C."/>
            <person name="Putnam N.H."/>
            <person name="Stanke M."/>
            <person name="Adamska M."/>
            <person name="Darling A."/>
            <person name="Degnan S.M."/>
            <person name="Oakley T.H."/>
            <person name="Plachetzki D.C."/>
            <person name="Zhai Y."/>
            <person name="Adamski M."/>
            <person name="Calcino A."/>
            <person name="Cummins S.F."/>
            <person name="Goodstein D.M."/>
            <person name="Harris C."/>
            <person name="Jackson D.J."/>
            <person name="Leys S.P."/>
            <person name="Shu S."/>
            <person name="Woodcroft B.J."/>
            <person name="Vervoort M."/>
            <person name="Kosik K.S."/>
            <person name="Manning G."/>
            <person name="Degnan B.M."/>
            <person name="Rokhsar D.S."/>
        </authorList>
    </citation>
    <scope>NUCLEOTIDE SEQUENCE [LARGE SCALE GENOMIC DNA]</scope>
</reference>
<evidence type="ECO:0000313" key="7">
    <source>
        <dbReference type="Proteomes" id="UP000007879"/>
    </source>
</evidence>
<dbReference type="GO" id="GO:0008270">
    <property type="term" value="F:zinc ion binding"/>
    <property type="evidence" value="ECO:0007669"/>
    <property type="project" value="UniProtKB-KW"/>
</dbReference>
<dbReference type="Pfam" id="PF02207">
    <property type="entry name" value="zf-UBR"/>
    <property type="match status" value="1"/>
</dbReference>